<name>A0AAV1AAD4_VICFA</name>
<evidence type="ECO:0008006" key="6">
    <source>
        <dbReference type="Google" id="ProtNLM"/>
    </source>
</evidence>
<dbReference type="AlphaFoldDB" id="A0AAV1AAD4"/>
<evidence type="ECO:0000256" key="2">
    <source>
        <dbReference type="ARBA" id="ARBA00022552"/>
    </source>
</evidence>
<proteinExistence type="inferred from homology"/>
<organism evidence="4 5">
    <name type="scientific">Vicia faba</name>
    <name type="common">Broad bean</name>
    <name type="synonym">Faba vulgaris</name>
    <dbReference type="NCBI Taxonomy" id="3906"/>
    <lineage>
        <taxon>Eukaryota</taxon>
        <taxon>Viridiplantae</taxon>
        <taxon>Streptophyta</taxon>
        <taxon>Embryophyta</taxon>
        <taxon>Tracheophyta</taxon>
        <taxon>Spermatophyta</taxon>
        <taxon>Magnoliopsida</taxon>
        <taxon>eudicotyledons</taxon>
        <taxon>Gunneridae</taxon>
        <taxon>Pentapetalae</taxon>
        <taxon>rosids</taxon>
        <taxon>fabids</taxon>
        <taxon>Fabales</taxon>
        <taxon>Fabaceae</taxon>
        <taxon>Papilionoideae</taxon>
        <taxon>50 kb inversion clade</taxon>
        <taxon>NPAAA clade</taxon>
        <taxon>Hologalegina</taxon>
        <taxon>IRL clade</taxon>
        <taxon>Fabeae</taxon>
        <taxon>Vicia</taxon>
    </lineage>
</organism>
<gene>
    <name evidence="4" type="ORF">VFH_IV022520</name>
</gene>
<dbReference type="Pfam" id="PF10273">
    <property type="entry name" value="WGG"/>
    <property type="match status" value="1"/>
</dbReference>
<feature type="region of interest" description="Disordered" evidence="3">
    <location>
        <begin position="136"/>
        <end position="176"/>
    </location>
</feature>
<evidence type="ECO:0000313" key="4">
    <source>
        <dbReference type="EMBL" id="CAI8607102.1"/>
    </source>
</evidence>
<dbReference type="PANTHER" id="PTHR21250">
    <property type="entry name" value="PRE-RRNA-PROCESSING PROTEIN TSR2 HOMOLOG"/>
    <property type="match status" value="1"/>
</dbReference>
<reference evidence="4 5" key="1">
    <citation type="submission" date="2023-01" db="EMBL/GenBank/DDBJ databases">
        <authorList>
            <person name="Kreplak J."/>
        </authorList>
    </citation>
    <scope>NUCLEOTIDE SEQUENCE [LARGE SCALE GENOMIC DNA]</scope>
</reference>
<keyword evidence="2" id="KW-0698">rRNA processing</keyword>
<feature type="compositionally biased region" description="Polar residues" evidence="3">
    <location>
        <begin position="145"/>
        <end position="176"/>
    </location>
</feature>
<evidence type="ECO:0000256" key="3">
    <source>
        <dbReference type="SAM" id="MobiDB-lite"/>
    </source>
</evidence>
<evidence type="ECO:0000256" key="1">
    <source>
        <dbReference type="ARBA" id="ARBA00006524"/>
    </source>
</evidence>
<evidence type="ECO:0000313" key="5">
    <source>
        <dbReference type="Proteomes" id="UP001157006"/>
    </source>
</evidence>
<dbReference type="Proteomes" id="UP001157006">
    <property type="component" value="Chromosome 4"/>
</dbReference>
<comment type="similarity">
    <text evidence="1">Belongs to the TSR2 family.</text>
</comment>
<sequence>MGDYRVLQGESLEAFNEGISHILNRWSAVRTAVDSMWGGNNSHLKAQELIADVCSWFAQTRGPFYIDDLKTFIHEGMNDAFDLEINDGSDQDIAGALLFIREECLNGDFRNIESLRDASHIPNFYPRMEEFIEFPFPPPEDTDRQNINSSESTIVEGTSANNSVYETNSDSVNQPS</sequence>
<dbReference type="GO" id="GO:0006364">
    <property type="term" value="P:rRNA processing"/>
    <property type="evidence" value="ECO:0007669"/>
    <property type="project" value="UniProtKB-KW"/>
</dbReference>
<dbReference type="EMBL" id="OX451739">
    <property type="protein sequence ID" value="CAI8607102.1"/>
    <property type="molecule type" value="Genomic_DNA"/>
</dbReference>
<keyword evidence="5" id="KW-1185">Reference proteome</keyword>
<dbReference type="InterPro" id="IPR019398">
    <property type="entry name" value="Pre-rRNA_process_TSR2"/>
</dbReference>
<accession>A0AAV1AAD4</accession>
<protein>
    <recommendedName>
        <fullName evidence="6">Pre-rRNA-processing protein TSR2 homolog</fullName>
    </recommendedName>
</protein>